<dbReference type="PROSITE" id="PS51932">
    <property type="entry name" value="BMV"/>
    <property type="match status" value="1"/>
</dbReference>
<comment type="subcellular location">
    <subcellularLocation>
        <location evidence="1">Carboxysome</location>
    </subcellularLocation>
</comment>
<dbReference type="SUPFAM" id="SSF159133">
    <property type="entry name" value="EutN/CcmL-like"/>
    <property type="match status" value="1"/>
</dbReference>
<reference evidence="4 5" key="1">
    <citation type="submission" date="2024-08" db="EMBL/GenBank/DDBJ databases">
        <authorList>
            <person name="Arias E."/>
        </authorList>
    </citation>
    <scope>NUCLEOTIDE SEQUENCE [LARGE SCALE GENOMIC DNA]</scope>
    <source>
        <strain evidence="4 5">FAM 25317</strain>
    </source>
</reference>
<evidence type="ECO:0000313" key="5">
    <source>
        <dbReference type="Proteomes" id="UP001625389"/>
    </source>
</evidence>
<proteinExistence type="predicted"/>
<dbReference type="RefSeq" id="WP_125549850.1">
    <property type="nucleotide sequence ID" value="NZ_JBGQPK010000021.1"/>
</dbReference>
<dbReference type="PANTHER" id="PTHR36539:SF2">
    <property type="entry name" value="ETHANOLAMINE UTILIZATION PROTEIN"/>
    <property type="match status" value="1"/>
</dbReference>
<accession>A0ABW8UEP5</accession>
<name>A0ABW8UEP5_9LACO</name>
<keyword evidence="2" id="KW-1282">Carboxysome</keyword>
<evidence type="ECO:0000256" key="2">
    <source>
        <dbReference type="ARBA" id="ARBA00023669"/>
    </source>
</evidence>
<dbReference type="Pfam" id="PF03319">
    <property type="entry name" value="EutN_CcmL"/>
    <property type="match status" value="1"/>
</dbReference>
<keyword evidence="5" id="KW-1185">Reference proteome</keyword>
<evidence type="ECO:0000256" key="3">
    <source>
        <dbReference type="ARBA" id="ARBA00024446"/>
    </source>
</evidence>
<comment type="caution">
    <text evidence="4">The sequence shown here is derived from an EMBL/GenBank/DDBJ whole genome shotgun (WGS) entry which is preliminary data.</text>
</comment>
<dbReference type="PANTHER" id="PTHR36539">
    <property type="entry name" value="ETHANOLAMINE UTILIZATION PROTEIN EUTN"/>
    <property type="match status" value="1"/>
</dbReference>
<keyword evidence="3" id="KW-1283">Bacterial microcompartment</keyword>
<gene>
    <name evidence="4" type="ORF">ACEN34_06525</name>
</gene>
<dbReference type="Gene3D" id="2.40.50.220">
    <property type="entry name" value="EutN/Ccml"/>
    <property type="match status" value="1"/>
</dbReference>
<dbReference type="EMBL" id="JBGQPK010000021">
    <property type="protein sequence ID" value="MFL2029270.1"/>
    <property type="molecule type" value="Genomic_DNA"/>
</dbReference>
<protein>
    <submittedName>
        <fullName evidence="4">EutN/CcmL family microcompartment protein</fullName>
    </submittedName>
</protein>
<dbReference type="InterPro" id="IPR036677">
    <property type="entry name" value="EutN_CcmL_sf"/>
</dbReference>
<sequence>MVTAKLTGNIWATRKSDLLNGFRLMLAEVIGGTRAGEQIVVVDNVGGGVGDCVIVVTGSSARRMLENDEIPVDAAVVGIIDTDCSIDSNQ</sequence>
<evidence type="ECO:0000313" key="4">
    <source>
        <dbReference type="EMBL" id="MFL2029270.1"/>
    </source>
</evidence>
<dbReference type="Proteomes" id="UP001625389">
    <property type="component" value="Unassembled WGS sequence"/>
</dbReference>
<organism evidence="4 5">
    <name type="scientific">Loigolactobacillus zhaoyuanensis</name>
    <dbReference type="NCBI Taxonomy" id="2486017"/>
    <lineage>
        <taxon>Bacteria</taxon>
        <taxon>Bacillati</taxon>
        <taxon>Bacillota</taxon>
        <taxon>Bacilli</taxon>
        <taxon>Lactobacillales</taxon>
        <taxon>Lactobacillaceae</taxon>
        <taxon>Loigolactobacillus</taxon>
    </lineage>
</organism>
<dbReference type="InterPro" id="IPR004992">
    <property type="entry name" value="EutN_CcmL"/>
</dbReference>
<evidence type="ECO:0000256" key="1">
    <source>
        <dbReference type="ARBA" id="ARBA00023587"/>
    </source>
</evidence>